<sequence>MGRVRDFLVKIGLRAPRPSRTIMGNNPDYQGFSIGEWSYGHPRVPRGEDGTTLTVGRFCSFASGVTILTGFNHRTDWVSTYPFQVMVGDKMRLPYPSVSKGDVVIGNDVWVGTDALILSGVTIGNGAVIGARSVVTKNVPPYAIVAGSPARVVKYRFDQQTIEALLAIAWWDWPPAKIEEALPLLMSSDLKAFIRRYGVPQP</sequence>
<dbReference type="RefSeq" id="WP_289269412.1">
    <property type="nucleotide sequence ID" value="NZ_OX365700.1"/>
</dbReference>
<evidence type="ECO:0000256" key="3">
    <source>
        <dbReference type="ARBA" id="ARBA00022737"/>
    </source>
</evidence>
<proteinExistence type="inferred from homology"/>
<name>A0AA86N128_9BACT</name>
<dbReference type="CDD" id="cd03349">
    <property type="entry name" value="LbH_XAT"/>
    <property type="match status" value="1"/>
</dbReference>
<dbReference type="InterPro" id="IPR011004">
    <property type="entry name" value="Trimer_LpxA-like_sf"/>
</dbReference>
<dbReference type="AlphaFoldDB" id="A0AA86N128"/>
<evidence type="ECO:0000313" key="5">
    <source>
        <dbReference type="EMBL" id="CAI4032694.1"/>
    </source>
</evidence>
<keyword evidence="6" id="KW-1185">Reference proteome</keyword>
<dbReference type="InterPro" id="IPR001451">
    <property type="entry name" value="Hexapep"/>
</dbReference>
<evidence type="ECO:0000256" key="4">
    <source>
        <dbReference type="ARBA" id="ARBA00023315"/>
    </source>
</evidence>
<dbReference type="EMBL" id="OX365700">
    <property type="protein sequence ID" value="CAI4032694.1"/>
    <property type="molecule type" value="Genomic_DNA"/>
</dbReference>
<gene>
    <name evidence="5" type="ORF">DNFV4_03124</name>
</gene>
<dbReference type="Gene3D" id="2.160.10.10">
    <property type="entry name" value="Hexapeptide repeat proteins"/>
    <property type="match status" value="1"/>
</dbReference>
<evidence type="ECO:0000256" key="2">
    <source>
        <dbReference type="ARBA" id="ARBA00022679"/>
    </source>
</evidence>
<dbReference type="PANTHER" id="PTHR43300">
    <property type="entry name" value="ACETYLTRANSFERASE"/>
    <property type="match status" value="1"/>
</dbReference>
<keyword evidence="4" id="KW-0012">Acyltransferase</keyword>
<accession>A0AA86N128</accession>
<evidence type="ECO:0000313" key="6">
    <source>
        <dbReference type="Proteomes" id="UP001179121"/>
    </source>
</evidence>
<keyword evidence="3" id="KW-0677">Repeat</keyword>
<protein>
    <submittedName>
        <fullName evidence="5">Chloramphenicol acetyltransferase</fullName>
    </submittedName>
</protein>
<dbReference type="Proteomes" id="UP001179121">
    <property type="component" value="Chromosome"/>
</dbReference>
<dbReference type="PROSITE" id="PS00101">
    <property type="entry name" value="HEXAPEP_TRANSFERASES"/>
    <property type="match status" value="1"/>
</dbReference>
<keyword evidence="2" id="KW-0808">Transferase</keyword>
<comment type="similarity">
    <text evidence="1">Belongs to the transferase hexapeptide repeat family.</text>
</comment>
<reference evidence="5" key="1">
    <citation type="submission" date="2022-10" db="EMBL/GenBank/DDBJ databases">
        <authorList>
            <person name="Koch H."/>
        </authorList>
    </citation>
    <scope>NUCLEOTIDE SEQUENCE</scope>
    <source>
        <strain evidence="5">DNF</strain>
    </source>
</reference>
<dbReference type="SUPFAM" id="SSF51161">
    <property type="entry name" value="Trimeric LpxA-like enzymes"/>
    <property type="match status" value="1"/>
</dbReference>
<dbReference type="PANTHER" id="PTHR43300:SF11">
    <property type="entry name" value="ACETYLTRANSFERASE RV3034C-RELATED"/>
    <property type="match status" value="1"/>
</dbReference>
<evidence type="ECO:0000256" key="1">
    <source>
        <dbReference type="ARBA" id="ARBA00007274"/>
    </source>
</evidence>
<dbReference type="InterPro" id="IPR050179">
    <property type="entry name" value="Trans_hexapeptide_repeat"/>
</dbReference>
<organism evidence="5 6">
    <name type="scientific">Nitrospira tepida</name>
    <dbReference type="NCBI Taxonomy" id="2973512"/>
    <lineage>
        <taxon>Bacteria</taxon>
        <taxon>Pseudomonadati</taxon>
        <taxon>Nitrospirota</taxon>
        <taxon>Nitrospiria</taxon>
        <taxon>Nitrospirales</taxon>
        <taxon>Nitrospiraceae</taxon>
        <taxon>Nitrospira</taxon>
    </lineage>
</organism>
<dbReference type="Pfam" id="PF00132">
    <property type="entry name" value="Hexapep"/>
    <property type="match status" value="1"/>
</dbReference>
<dbReference type="InterPro" id="IPR018357">
    <property type="entry name" value="Hexapep_transf_CS"/>
</dbReference>
<dbReference type="GO" id="GO:0016746">
    <property type="term" value="F:acyltransferase activity"/>
    <property type="evidence" value="ECO:0007669"/>
    <property type="project" value="UniProtKB-KW"/>
</dbReference>
<dbReference type="KEGG" id="nti:DNFV4_03124"/>